<keyword evidence="6" id="KW-0539">Nucleus</keyword>
<dbReference type="Gene3D" id="4.10.240.10">
    <property type="entry name" value="Zn(2)-C6 fungal-type DNA-binding domain"/>
    <property type="match status" value="1"/>
</dbReference>
<evidence type="ECO:0000259" key="7">
    <source>
        <dbReference type="PROSITE" id="PS50048"/>
    </source>
</evidence>
<feature type="domain" description="Zn(2)-C6 fungal-type" evidence="7">
    <location>
        <begin position="23"/>
        <end position="51"/>
    </location>
</feature>
<dbReference type="InterPro" id="IPR021858">
    <property type="entry name" value="Fun_TF"/>
</dbReference>
<keyword evidence="5" id="KW-0804">Transcription</keyword>
<evidence type="ECO:0000256" key="4">
    <source>
        <dbReference type="ARBA" id="ARBA00023125"/>
    </source>
</evidence>
<reference evidence="8 9" key="1">
    <citation type="submission" date="2019-04" db="EMBL/GenBank/DDBJ databases">
        <title>Friends and foes A comparative genomics study of 23 Aspergillus species from section Flavi.</title>
        <authorList>
            <consortium name="DOE Joint Genome Institute"/>
            <person name="Kjaerbolling I."/>
            <person name="Vesth T."/>
            <person name="Frisvad J.C."/>
            <person name="Nybo J.L."/>
            <person name="Theobald S."/>
            <person name="Kildgaard S."/>
            <person name="Isbrandt T."/>
            <person name="Kuo A."/>
            <person name="Sato A."/>
            <person name="Lyhne E.K."/>
            <person name="Kogle M.E."/>
            <person name="Wiebenga A."/>
            <person name="Kun R.S."/>
            <person name="Lubbers R.J."/>
            <person name="Makela M.R."/>
            <person name="Barry K."/>
            <person name="Chovatia M."/>
            <person name="Clum A."/>
            <person name="Daum C."/>
            <person name="Haridas S."/>
            <person name="He G."/>
            <person name="LaButti K."/>
            <person name="Lipzen A."/>
            <person name="Mondo S."/>
            <person name="Riley R."/>
            <person name="Salamov A."/>
            <person name="Simmons B.A."/>
            <person name="Magnuson J.K."/>
            <person name="Henrissat B."/>
            <person name="Mortensen U.H."/>
            <person name="Larsen T.O."/>
            <person name="Devries R.P."/>
            <person name="Grigoriev I.V."/>
            <person name="Machida M."/>
            <person name="Baker S.E."/>
            <person name="Andersen M.R."/>
        </authorList>
    </citation>
    <scope>NUCLEOTIDE SEQUENCE [LARGE SCALE GENOMIC DNA]</scope>
    <source>
        <strain evidence="8 9">CBS 151.66</strain>
    </source>
</reference>
<dbReference type="PROSITE" id="PS50048">
    <property type="entry name" value="ZN2_CY6_FUNGAL_2"/>
    <property type="match status" value="1"/>
</dbReference>
<evidence type="ECO:0000313" key="8">
    <source>
        <dbReference type="EMBL" id="KAB8071644.1"/>
    </source>
</evidence>
<dbReference type="SUPFAM" id="SSF57701">
    <property type="entry name" value="Zn2/Cys6 DNA-binding domain"/>
    <property type="match status" value="1"/>
</dbReference>
<keyword evidence="4" id="KW-0238">DNA-binding</keyword>
<dbReference type="Pfam" id="PF11951">
    <property type="entry name" value="Fungal_trans_2"/>
    <property type="match status" value="1"/>
</dbReference>
<accession>A0A5N5WWQ4</accession>
<dbReference type="AlphaFoldDB" id="A0A5N5WWQ4"/>
<keyword evidence="9" id="KW-1185">Reference proteome</keyword>
<dbReference type="PANTHER" id="PTHR36206">
    <property type="entry name" value="ASPERCRYPTIN BIOSYNTHESIS CLUSTER-SPECIFIC TRANSCRIPTION REGULATOR ATNN-RELATED"/>
    <property type="match status" value="1"/>
</dbReference>
<keyword evidence="3" id="KW-0805">Transcription regulation</keyword>
<dbReference type="PANTHER" id="PTHR36206:SF16">
    <property type="entry name" value="TRANSCRIPTION FACTOR DOMAIN-CONTAINING PROTEIN-RELATED"/>
    <property type="match status" value="1"/>
</dbReference>
<dbReference type="OrthoDB" id="2593732at2759"/>
<dbReference type="GO" id="GO:0009893">
    <property type="term" value="P:positive regulation of metabolic process"/>
    <property type="evidence" value="ECO:0007669"/>
    <property type="project" value="UniProtKB-ARBA"/>
</dbReference>
<evidence type="ECO:0000256" key="2">
    <source>
        <dbReference type="ARBA" id="ARBA00022833"/>
    </source>
</evidence>
<evidence type="ECO:0000256" key="3">
    <source>
        <dbReference type="ARBA" id="ARBA00023015"/>
    </source>
</evidence>
<dbReference type="GO" id="GO:0003677">
    <property type="term" value="F:DNA binding"/>
    <property type="evidence" value="ECO:0007669"/>
    <property type="project" value="UniProtKB-KW"/>
</dbReference>
<dbReference type="InterPro" id="IPR052360">
    <property type="entry name" value="Transcr_Regulatory_Proteins"/>
</dbReference>
<dbReference type="GO" id="GO:0008270">
    <property type="term" value="F:zinc ion binding"/>
    <property type="evidence" value="ECO:0007669"/>
    <property type="project" value="InterPro"/>
</dbReference>
<keyword evidence="1" id="KW-0479">Metal-binding</keyword>
<evidence type="ECO:0000256" key="5">
    <source>
        <dbReference type="ARBA" id="ARBA00023163"/>
    </source>
</evidence>
<dbReference type="InterPro" id="IPR036864">
    <property type="entry name" value="Zn2-C6_fun-type_DNA-bd_sf"/>
</dbReference>
<gene>
    <name evidence="8" type="ORF">BDV29DRAFT_159287</name>
</gene>
<dbReference type="Pfam" id="PF00172">
    <property type="entry name" value="Zn_clus"/>
    <property type="match status" value="1"/>
</dbReference>
<evidence type="ECO:0000256" key="1">
    <source>
        <dbReference type="ARBA" id="ARBA00022723"/>
    </source>
</evidence>
<dbReference type="Proteomes" id="UP000326565">
    <property type="component" value="Unassembled WGS sequence"/>
</dbReference>
<dbReference type="SMART" id="SM00066">
    <property type="entry name" value="GAL4"/>
    <property type="match status" value="1"/>
</dbReference>
<dbReference type="GO" id="GO:0000981">
    <property type="term" value="F:DNA-binding transcription factor activity, RNA polymerase II-specific"/>
    <property type="evidence" value="ECO:0007669"/>
    <property type="project" value="InterPro"/>
</dbReference>
<sequence length="503" mass="56612">MAQKVHVPSKRQRNTTVKRSRTGCRTCKARHVKCDEAPGACKNCTSSGRKCDGYDLHLVGSSQAIVTFMRNIETRFDWATTSDERRCFSYFQHHSVPSLMGLADSPLWQQLVLQMSRTEPAVYHAVIMLGAIHQESEANRMLLAGENLSRTRHKFALEQSSRSFALLNKRHASRDPALYQVLLLCCLLFVISEVMWGRYDSAITHLRGGLKILQELKASQLEMNVEPYLVAAFIRLNTVSSQLTGGPLSDIKHNELPGQSYNTPVRALKEAQRRLDTLLTTGVPFLAKCWVLSKGDIEEDYESLSLTQFGLLSRYHQLLHQFEQFTKRSYTLLSEKQQREADLVRLHCLAQILPLKTCLLKGPIPELFTPDYVTLLMATEELIDKLPMLTTITVDEGIIPGLFVIASSCPDYRVRLQAIDCMLSWPHCEGLLNSNLAASIALEGLKGDLARKRDKECDQGVLEVADREQGSFLLNTLTSVESIADWVPIRTTRIAVPKAKARN</sequence>
<protein>
    <recommendedName>
        <fullName evidence="7">Zn(2)-C6 fungal-type domain-containing protein</fullName>
    </recommendedName>
</protein>
<evidence type="ECO:0000256" key="6">
    <source>
        <dbReference type="ARBA" id="ARBA00023242"/>
    </source>
</evidence>
<evidence type="ECO:0000313" key="9">
    <source>
        <dbReference type="Proteomes" id="UP000326565"/>
    </source>
</evidence>
<organism evidence="8 9">
    <name type="scientific">Aspergillus leporis</name>
    <dbReference type="NCBI Taxonomy" id="41062"/>
    <lineage>
        <taxon>Eukaryota</taxon>
        <taxon>Fungi</taxon>
        <taxon>Dikarya</taxon>
        <taxon>Ascomycota</taxon>
        <taxon>Pezizomycotina</taxon>
        <taxon>Eurotiomycetes</taxon>
        <taxon>Eurotiomycetidae</taxon>
        <taxon>Eurotiales</taxon>
        <taxon>Aspergillaceae</taxon>
        <taxon>Aspergillus</taxon>
        <taxon>Aspergillus subgen. Circumdati</taxon>
    </lineage>
</organism>
<keyword evidence="2" id="KW-0862">Zinc</keyword>
<dbReference type="PROSITE" id="PS00463">
    <property type="entry name" value="ZN2_CY6_FUNGAL_1"/>
    <property type="match status" value="1"/>
</dbReference>
<proteinExistence type="predicted"/>
<dbReference type="InterPro" id="IPR001138">
    <property type="entry name" value="Zn2Cys6_DnaBD"/>
</dbReference>
<dbReference type="CDD" id="cd00067">
    <property type="entry name" value="GAL4"/>
    <property type="match status" value="1"/>
</dbReference>
<dbReference type="EMBL" id="ML732267">
    <property type="protein sequence ID" value="KAB8071644.1"/>
    <property type="molecule type" value="Genomic_DNA"/>
</dbReference>
<name>A0A5N5WWQ4_9EURO</name>